<dbReference type="GO" id="GO:0005794">
    <property type="term" value="C:Golgi apparatus"/>
    <property type="evidence" value="ECO:0007669"/>
    <property type="project" value="TreeGrafter"/>
</dbReference>
<evidence type="ECO:0000256" key="6">
    <source>
        <dbReference type="SAM" id="Phobius"/>
    </source>
</evidence>
<evidence type="ECO:0000256" key="3">
    <source>
        <dbReference type="ARBA" id="ARBA00022729"/>
    </source>
</evidence>
<feature type="transmembrane region" description="Helical" evidence="6">
    <location>
        <begin position="239"/>
        <end position="256"/>
    </location>
</feature>
<evidence type="ECO:0000256" key="1">
    <source>
        <dbReference type="ARBA" id="ARBA00004141"/>
    </source>
</evidence>
<feature type="transmembrane region" description="Helical" evidence="6">
    <location>
        <begin position="102"/>
        <end position="123"/>
    </location>
</feature>
<keyword evidence="9" id="KW-1185">Reference proteome</keyword>
<evidence type="ECO:0000256" key="4">
    <source>
        <dbReference type="ARBA" id="ARBA00022989"/>
    </source>
</evidence>
<keyword evidence="5 6" id="KW-0472">Membrane</keyword>
<protein>
    <recommendedName>
        <fullName evidence="7">GOST seven transmembrane domain-containing protein</fullName>
    </recommendedName>
</protein>
<dbReference type="EMBL" id="LGRX02033198">
    <property type="protein sequence ID" value="KAK3242304.1"/>
    <property type="molecule type" value="Genomic_DNA"/>
</dbReference>
<evidence type="ECO:0000259" key="7">
    <source>
        <dbReference type="Pfam" id="PF06814"/>
    </source>
</evidence>
<accession>A0AAE0EW26</accession>
<feature type="transmembrane region" description="Helical" evidence="6">
    <location>
        <begin position="175"/>
        <end position="194"/>
    </location>
</feature>
<dbReference type="InterPro" id="IPR009637">
    <property type="entry name" value="GPR107/GPR108-like"/>
</dbReference>
<evidence type="ECO:0000256" key="5">
    <source>
        <dbReference type="ARBA" id="ARBA00023136"/>
    </source>
</evidence>
<dbReference type="GO" id="GO:0016020">
    <property type="term" value="C:membrane"/>
    <property type="evidence" value="ECO:0007669"/>
    <property type="project" value="UniProtKB-SubCell"/>
</dbReference>
<keyword evidence="2 6" id="KW-0812">Transmembrane</keyword>
<dbReference type="AlphaFoldDB" id="A0AAE0EW26"/>
<gene>
    <name evidence="8" type="ORF">CYMTET_48005</name>
</gene>
<feature type="domain" description="GOST seven transmembrane" evidence="7">
    <location>
        <begin position="100"/>
        <end position="257"/>
    </location>
</feature>
<comment type="subcellular location">
    <subcellularLocation>
        <location evidence="1">Membrane</location>
        <topology evidence="1">Multi-pass membrane protein</topology>
    </subcellularLocation>
</comment>
<keyword evidence="3" id="KW-0732">Signal</keyword>
<dbReference type="InterPro" id="IPR053937">
    <property type="entry name" value="GOST_TM"/>
</dbReference>
<feature type="transmembrane region" description="Helical" evidence="6">
    <location>
        <begin position="321"/>
        <end position="341"/>
    </location>
</feature>
<name>A0AAE0EW26_9CHLO</name>
<dbReference type="Pfam" id="PF06814">
    <property type="entry name" value="GOST_TM"/>
    <property type="match status" value="1"/>
</dbReference>
<evidence type="ECO:0000313" key="8">
    <source>
        <dbReference type="EMBL" id="KAK3242304.1"/>
    </source>
</evidence>
<sequence>MSHRDELPLSAYETRCLLHDIRVQNLLNLPIDGKLKKHTRRRGGFEFEWKSPVKGSHEFGLFLVNCDKYAKVSFSLNVTLFNEDQRGHRSYLSTSEADLPRLYKFVSAVYTVAFVLWAGVIKAPNKFCRNIHRTTAALLFLKALTCITQAGRYHIMAETGLSEEWKSMDVWLKVLRGLLIFAVVITAAIGWLVLQPDMPRADAIQITALTAAQMVAYFLKGLLDEEETTAKGYLTGHNVLHTIDISCFMLIIFLVTRHINRAPYFSEGQHLDHLDPHMFPEDRSVFRAFRLKQLRQLYITFLSFEFLPRLVVYLGKLYTPLHLHIAIFLLRELLIVAFYALMCNFARGFIAGASPSQRALLQKERYFLEQKMGPHSQS</sequence>
<dbReference type="PANTHER" id="PTHR21229:SF2">
    <property type="entry name" value="RE59932P"/>
    <property type="match status" value="1"/>
</dbReference>
<dbReference type="Proteomes" id="UP001190700">
    <property type="component" value="Unassembled WGS sequence"/>
</dbReference>
<proteinExistence type="predicted"/>
<feature type="transmembrane region" description="Helical" evidence="6">
    <location>
        <begin position="297"/>
        <end position="315"/>
    </location>
</feature>
<dbReference type="PANTHER" id="PTHR21229">
    <property type="entry name" value="LUNG SEVEN TRANSMEMBRANE RECEPTOR"/>
    <property type="match status" value="1"/>
</dbReference>
<evidence type="ECO:0000313" key="9">
    <source>
        <dbReference type="Proteomes" id="UP001190700"/>
    </source>
</evidence>
<organism evidence="8 9">
    <name type="scientific">Cymbomonas tetramitiformis</name>
    <dbReference type="NCBI Taxonomy" id="36881"/>
    <lineage>
        <taxon>Eukaryota</taxon>
        <taxon>Viridiplantae</taxon>
        <taxon>Chlorophyta</taxon>
        <taxon>Pyramimonadophyceae</taxon>
        <taxon>Pyramimonadales</taxon>
        <taxon>Pyramimonadaceae</taxon>
        <taxon>Cymbomonas</taxon>
    </lineage>
</organism>
<keyword evidence="4 6" id="KW-1133">Transmembrane helix</keyword>
<reference evidence="8 9" key="1">
    <citation type="journal article" date="2015" name="Genome Biol. Evol.">
        <title>Comparative Genomics of a Bacterivorous Green Alga Reveals Evolutionary Causalities and Consequences of Phago-Mixotrophic Mode of Nutrition.</title>
        <authorList>
            <person name="Burns J.A."/>
            <person name="Paasch A."/>
            <person name="Narechania A."/>
            <person name="Kim E."/>
        </authorList>
    </citation>
    <scope>NUCLEOTIDE SEQUENCE [LARGE SCALE GENOMIC DNA]</scope>
    <source>
        <strain evidence="8 9">PLY_AMNH</strain>
    </source>
</reference>
<evidence type="ECO:0000256" key="2">
    <source>
        <dbReference type="ARBA" id="ARBA00022692"/>
    </source>
</evidence>
<comment type="caution">
    <text evidence="8">The sequence shown here is derived from an EMBL/GenBank/DDBJ whole genome shotgun (WGS) entry which is preliminary data.</text>
</comment>